<gene>
    <name evidence="1" type="ORF">E2C01_059771</name>
</gene>
<dbReference type="EMBL" id="VSRR010023620">
    <property type="protein sequence ID" value="MPC65633.1"/>
    <property type="molecule type" value="Genomic_DNA"/>
</dbReference>
<evidence type="ECO:0000313" key="1">
    <source>
        <dbReference type="EMBL" id="MPC65633.1"/>
    </source>
</evidence>
<keyword evidence="2" id="KW-1185">Reference proteome</keyword>
<accession>A0A5B7H6A4</accession>
<name>A0A5B7H6A4_PORTR</name>
<protein>
    <submittedName>
        <fullName evidence="1">Uncharacterized protein</fullName>
    </submittedName>
</protein>
<sequence>MCVSRGYTKYKCQQRLHIIHVSAEVTHHTYVSRGYTPYVCQQRLHTICVSVEVTHHMCVSRGYTPYMYQQSGSVAQYRSLGGCAGSTEDALVTWSLLYIIMYKPVVEYDR</sequence>
<dbReference type="AlphaFoldDB" id="A0A5B7H6A4"/>
<proteinExistence type="predicted"/>
<comment type="caution">
    <text evidence="1">The sequence shown here is derived from an EMBL/GenBank/DDBJ whole genome shotgun (WGS) entry which is preliminary data.</text>
</comment>
<evidence type="ECO:0000313" key="2">
    <source>
        <dbReference type="Proteomes" id="UP000324222"/>
    </source>
</evidence>
<dbReference type="Proteomes" id="UP000324222">
    <property type="component" value="Unassembled WGS sequence"/>
</dbReference>
<reference evidence="1 2" key="1">
    <citation type="submission" date="2019-05" db="EMBL/GenBank/DDBJ databases">
        <title>Another draft genome of Portunus trituberculatus and its Hox gene families provides insights of decapod evolution.</title>
        <authorList>
            <person name="Jeong J.-H."/>
            <person name="Song I."/>
            <person name="Kim S."/>
            <person name="Choi T."/>
            <person name="Kim D."/>
            <person name="Ryu S."/>
            <person name="Kim W."/>
        </authorList>
    </citation>
    <scope>NUCLEOTIDE SEQUENCE [LARGE SCALE GENOMIC DNA]</scope>
    <source>
        <tissue evidence="1">Muscle</tissue>
    </source>
</reference>
<organism evidence="1 2">
    <name type="scientific">Portunus trituberculatus</name>
    <name type="common">Swimming crab</name>
    <name type="synonym">Neptunus trituberculatus</name>
    <dbReference type="NCBI Taxonomy" id="210409"/>
    <lineage>
        <taxon>Eukaryota</taxon>
        <taxon>Metazoa</taxon>
        <taxon>Ecdysozoa</taxon>
        <taxon>Arthropoda</taxon>
        <taxon>Crustacea</taxon>
        <taxon>Multicrustacea</taxon>
        <taxon>Malacostraca</taxon>
        <taxon>Eumalacostraca</taxon>
        <taxon>Eucarida</taxon>
        <taxon>Decapoda</taxon>
        <taxon>Pleocyemata</taxon>
        <taxon>Brachyura</taxon>
        <taxon>Eubrachyura</taxon>
        <taxon>Portunoidea</taxon>
        <taxon>Portunidae</taxon>
        <taxon>Portuninae</taxon>
        <taxon>Portunus</taxon>
    </lineage>
</organism>